<keyword evidence="2" id="KW-1185">Reference proteome</keyword>
<dbReference type="PANTHER" id="PTHR31859">
    <property type="entry name" value="TETRATRICOPEPTIDE REPEAT PROTEIN 39 FAMILY MEMBER"/>
    <property type="match status" value="1"/>
</dbReference>
<dbReference type="InterPro" id="IPR011990">
    <property type="entry name" value="TPR-like_helical_dom_sf"/>
</dbReference>
<gene>
    <name evidence="1" type="ORF">DM01DRAFT_1331391</name>
</gene>
<comment type="caution">
    <text evidence="1">The sequence shown here is derived from an EMBL/GenBank/DDBJ whole genome shotgun (WGS) entry which is preliminary data.</text>
</comment>
<dbReference type="InterPro" id="IPR019412">
    <property type="entry name" value="IML2/TPR_39"/>
</dbReference>
<organism evidence="1 2">
    <name type="scientific">Hesseltinella vesiculosa</name>
    <dbReference type="NCBI Taxonomy" id="101127"/>
    <lineage>
        <taxon>Eukaryota</taxon>
        <taxon>Fungi</taxon>
        <taxon>Fungi incertae sedis</taxon>
        <taxon>Mucoromycota</taxon>
        <taxon>Mucoromycotina</taxon>
        <taxon>Mucoromycetes</taxon>
        <taxon>Mucorales</taxon>
        <taxon>Cunninghamellaceae</taxon>
        <taxon>Hesseltinella</taxon>
    </lineage>
</organism>
<reference evidence="1 2" key="1">
    <citation type="submission" date="2016-07" db="EMBL/GenBank/DDBJ databases">
        <title>Pervasive Adenine N6-methylation of Active Genes in Fungi.</title>
        <authorList>
            <consortium name="DOE Joint Genome Institute"/>
            <person name="Mondo S.J."/>
            <person name="Dannebaum R.O."/>
            <person name="Kuo R.C."/>
            <person name="Labutti K."/>
            <person name="Haridas S."/>
            <person name="Kuo A."/>
            <person name="Salamov A."/>
            <person name="Ahrendt S.R."/>
            <person name="Lipzen A."/>
            <person name="Sullivan W."/>
            <person name="Andreopoulos W.B."/>
            <person name="Clum A."/>
            <person name="Lindquist E."/>
            <person name="Daum C."/>
            <person name="Ramamoorthy G.K."/>
            <person name="Gryganskyi A."/>
            <person name="Culley D."/>
            <person name="Magnuson J.K."/>
            <person name="James T.Y."/>
            <person name="O'Malley M.A."/>
            <person name="Stajich J.E."/>
            <person name="Spatafora J.W."/>
            <person name="Visel A."/>
            <person name="Grigoriev I.V."/>
        </authorList>
    </citation>
    <scope>NUCLEOTIDE SEQUENCE [LARGE SCALE GENOMIC DNA]</scope>
    <source>
        <strain evidence="1 2">NRRL 3301</strain>
    </source>
</reference>
<dbReference type="AlphaFoldDB" id="A0A1X2GWD1"/>
<dbReference type="Pfam" id="PF10300">
    <property type="entry name" value="Iml2-TPR_39"/>
    <property type="match status" value="1"/>
</dbReference>
<accession>A0A1X2GWD1</accession>
<proteinExistence type="predicted"/>
<evidence type="ECO:0008006" key="3">
    <source>
        <dbReference type="Google" id="ProtNLM"/>
    </source>
</evidence>
<evidence type="ECO:0000313" key="2">
    <source>
        <dbReference type="Proteomes" id="UP000242146"/>
    </source>
</evidence>
<dbReference type="GO" id="GO:0005741">
    <property type="term" value="C:mitochondrial outer membrane"/>
    <property type="evidence" value="ECO:0007669"/>
    <property type="project" value="TreeGrafter"/>
</dbReference>
<dbReference type="EMBL" id="MCGT01000002">
    <property type="protein sequence ID" value="ORX61918.1"/>
    <property type="molecule type" value="Genomic_DNA"/>
</dbReference>
<evidence type="ECO:0000313" key="1">
    <source>
        <dbReference type="EMBL" id="ORX61918.1"/>
    </source>
</evidence>
<feature type="non-terminal residue" evidence="1">
    <location>
        <position position="631"/>
    </location>
</feature>
<dbReference type="Proteomes" id="UP000242146">
    <property type="component" value="Unassembled WGS sequence"/>
</dbReference>
<dbReference type="SUPFAM" id="SSF48452">
    <property type="entry name" value="TPR-like"/>
    <property type="match status" value="1"/>
</dbReference>
<sequence length="631" mass="71634">MQQVHRALDCFYDSRIQEAEALLDQRDGIYVTLGRAFILFLKSMMTFQASDVQQTLDALKKTIQLANALRKKDGWVDSLSSFLQQKDPIAHIQAMTTIQRHAELIYAEAYLLKALLSIIHDESVVSFVREGLNIRSSYNTYIALEKYILHVQEKAASGDDVSSYGLDEHFTSGVCLGTGCFNIILSMLPTNVIKVVEFIGFSVDRAHGLQSLTAAGGWDDMAQTSEPLDGLRRQLCDMVLILYNVILANLVPLSHVNQPLTSRILTYNLQQYPNGVFFLFYESRYLATHGQLDLAKQHYQRAIDTQKDWRQLHHMCYWDLGIIALIQQQWTTAHDIYQLLIKESNWSKAVYSYLMAVSIYMQAQECVSDEKKATLLQQVKDLMAKVPNSKKKVAGKSIPLEKFMSRKAHSFLRDGYLLAPDLEVIQAFTAFDWIPADRLTAILSRLTILEAQVDLARPNGHDDACLVHYLRMVASRCMIEKLHDKSSLTPTTPSTSSSTLTTMVSPATPLPTSTASRLHQQQQLNIADYYKIHTGSYESILTEANHVLWDHYLYYFARYDHGRLLMHDAKFDEAEKELKTVLQATEKGIYSVGAGPHAKHKFSLANALQFKCHNGILRIQQLVQEDQQSQI</sequence>
<dbReference type="GO" id="GO:0005634">
    <property type="term" value="C:nucleus"/>
    <property type="evidence" value="ECO:0007669"/>
    <property type="project" value="TreeGrafter"/>
</dbReference>
<dbReference type="OrthoDB" id="43460at2759"/>
<protein>
    <recommendedName>
        <fullName evidence="3">TPR-like protein</fullName>
    </recommendedName>
</protein>
<dbReference type="PANTHER" id="PTHR31859:SF1">
    <property type="entry name" value="TETRATRICOPEPTIDE REPEAT PROTEIN 39C"/>
    <property type="match status" value="1"/>
</dbReference>
<name>A0A1X2GWD1_9FUNG</name>
<dbReference type="GO" id="GO:0005829">
    <property type="term" value="C:cytosol"/>
    <property type="evidence" value="ECO:0007669"/>
    <property type="project" value="TreeGrafter"/>
</dbReference>